<dbReference type="SUPFAM" id="SSF52402">
    <property type="entry name" value="Adenine nucleotide alpha hydrolases-like"/>
    <property type="match status" value="1"/>
</dbReference>
<feature type="domain" description="Phosphoadenosine phosphosulphate reductase" evidence="1">
    <location>
        <begin position="12"/>
        <end position="169"/>
    </location>
</feature>
<dbReference type="Gene3D" id="3.40.50.620">
    <property type="entry name" value="HUPs"/>
    <property type="match status" value="1"/>
</dbReference>
<dbReference type="EMBL" id="LAZR01052683">
    <property type="protein sequence ID" value="KKK82422.1"/>
    <property type="molecule type" value="Genomic_DNA"/>
</dbReference>
<organism evidence="2">
    <name type="scientific">marine sediment metagenome</name>
    <dbReference type="NCBI Taxonomy" id="412755"/>
    <lineage>
        <taxon>unclassified sequences</taxon>
        <taxon>metagenomes</taxon>
        <taxon>ecological metagenomes</taxon>
    </lineage>
</organism>
<dbReference type="GO" id="GO:0003824">
    <property type="term" value="F:catalytic activity"/>
    <property type="evidence" value="ECO:0007669"/>
    <property type="project" value="InterPro"/>
</dbReference>
<protein>
    <recommendedName>
        <fullName evidence="1">Phosphoadenosine phosphosulphate reductase domain-containing protein</fullName>
    </recommendedName>
</protein>
<comment type="caution">
    <text evidence="2">The sequence shown here is derived from an EMBL/GenBank/DDBJ whole genome shotgun (WGS) entry which is preliminary data.</text>
</comment>
<proteinExistence type="predicted"/>
<evidence type="ECO:0000313" key="2">
    <source>
        <dbReference type="EMBL" id="KKK82422.1"/>
    </source>
</evidence>
<dbReference type="AlphaFoldDB" id="A0A0F8YM36"/>
<sequence>MTLEMAQVVPKDQVVVIHAHLPEVEWEGTRTHIKATIGNYQYIECQAIKTFFEMVDHRQKWPAPAYRQCTSDLKRGPIEKAIRHDLKAKGKKLAVNCMGLRAEESPGRAKKDPFTAHKSLSKAGREIYNLLPIHDYLTHQVFNTIKQAGQQPHWAYSKGMERLSCCFCIMASDNDLHVSAIQNPELYIRYVKKEREIDFIFRHKKSLEEITGIYI</sequence>
<name>A0A0F8YM36_9ZZZZ</name>
<evidence type="ECO:0000259" key="1">
    <source>
        <dbReference type="Pfam" id="PF01507"/>
    </source>
</evidence>
<gene>
    <name evidence="2" type="ORF">LCGC14_2803540</name>
</gene>
<dbReference type="Pfam" id="PF01507">
    <property type="entry name" value="PAPS_reduct"/>
    <property type="match status" value="1"/>
</dbReference>
<dbReference type="InterPro" id="IPR002500">
    <property type="entry name" value="PAPS_reduct_dom"/>
</dbReference>
<accession>A0A0F8YM36</accession>
<reference evidence="2" key="1">
    <citation type="journal article" date="2015" name="Nature">
        <title>Complex archaea that bridge the gap between prokaryotes and eukaryotes.</title>
        <authorList>
            <person name="Spang A."/>
            <person name="Saw J.H."/>
            <person name="Jorgensen S.L."/>
            <person name="Zaremba-Niedzwiedzka K."/>
            <person name="Martijn J."/>
            <person name="Lind A.E."/>
            <person name="van Eijk R."/>
            <person name="Schleper C."/>
            <person name="Guy L."/>
            <person name="Ettema T.J."/>
        </authorList>
    </citation>
    <scope>NUCLEOTIDE SEQUENCE</scope>
</reference>
<dbReference type="InterPro" id="IPR014729">
    <property type="entry name" value="Rossmann-like_a/b/a_fold"/>
</dbReference>